<reference evidence="3 4" key="2">
    <citation type="submission" date="2024-05" db="EMBL/GenBank/DDBJ databases">
        <authorList>
            <person name="Chen Y."/>
            <person name="Shah S."/>
            <person name="Dougan E. K."/>
            <person name="Thang M."/>
            <person name="Chan C."/>
        </authorList>
    </citation>
    <scope>NUCLEOTIDE SEQUENCE [LARGE SCALE GENOMIC DNA]</scope>
</reference>
<dbReference type="EMBL" id="CAMXCT030002281">
    <property type="protein sequence ID" value="CAL4784362.1"/>
    <property type="molecule type" value="Genomic_DNA"/>
</dbReference>
<sequence length="574" mass="64323">MPFALQIKGQSVDDFISQAQDRTRNAKARSELAGFNMWKEQLQSDQVQFEASKIMSEKESAKKRAQLVSKLEDAHKKAWDAVGSYMSSNLQFFEGRAIEAESTVLPALSTWMTETLGEIAEVRSPDDHCIFLLINLPTAGVVPAAKSDFFLTAVTNILASYSKNSIAIFVHGNRAGDASGRRGVKSEKVEKDEMDEDVKEEDEGEEDEDGEGEENMESPEEVEIREMKHRLEKALSLKDRGLVIKDLTWVFDPASIYGKRSGCLRGLAVLHRDKANVFRSSQGWKHAVIHQVQMLPRNGMYKPDAQSALPHMGRAFTDAQELRQVSGGCDFVRKTMDSFKPATASTCLIVDLHGYDCWPALAALEERSEGHRTICATVVLDRSSQSLQSRVANKLYESCRAGHVEVCGFPQYSHLVSALQNIQTEESQVSYQVCVKRHDRLLVLSALASKFLECEDLKDDAKSLIEQHNANYNPDGDWLAEPEPTRTPMDDETGRPHKRIKLEQSELATPDDVVNLSKPQRMEINNTAELVVGQEGSPLYLVTKDKNQFLQYRELFLSFHLEAESGGVPRMPLK</sequence>
<dbReference type="EMBL" id="CAMXCT020002281">
    <property type="protein sequence ID" value="CAL1150425.1"/>
    <property type="molecule type" value="Genomic_DNA"/>
</dbReference>
<dbReference type="OrthoDB" id="429208at2759"/>
<evidence type="ECO:0000313" key="2">
    <source>
        <dbReference type="EMBL" id="CAI3997050.1"/>
    </source>
</evidence>
<reference evidence="2" key="1">
    <citation type="submission" date="2022-10" db="EMBL/GenBank/DDBJ databases">
        <authorList>
            <person name="Chen Y."/>
            <person name="Dougan E. K."/>
            <person name="Chan C."/>
            <person name="Rhodes N."/>
            <person name="Thang M."/>
        </authorList>
    </citation>
    <scope>NUCLEOTIDE SEQUENCE</scope>
</reference>
<feature type="compositionally biased region" description="Acidic residues" evidence="1">
    <location>
        <begin position="192"/>
        <end position="221"/>
    </location>
</feature>
<protein>
    <submittedName>
        <fullName evidence="2">Uncharacterized protein</fullName>
    </submittedName>
</protein>
<feature type="region of interest" description="Disordered" evidence="1">
    <location>
        <begin position="472"/>
        <end position="494"/>
    </location>
</feature>
<name>A0A9P1CST9_9DINO</name>
<proteinExistence type="predicted"/>
<dbReference type="AlphaFoldDB" id="A0A9P1CST9"/>
<dbReference type="EMBL" id="CAMXCT010002281">
    <property type="protein sequence ID" value="CAI3997050.1"/>
    <property type="molecule type" value="Genomic_DNA"/>
</dbReference>
<feature type="region of interest" description="Disordered" evidence="1">
    <location>
        <begin position="176"/>
        <end position="221"/>
    </location>
</feature>
<gene>
    <name evidence="2" type="ORF">C1SCF055_LOCUS23471</name>
</gene>
<dbReference type="Proteomes" id="UP001152797">
    <property type="component" value="Unassembled WGS sequence"/>
</dbReference>
<evidence type="ECO:0000313" key="4">
    <source>
        <dbReference type="Proteomes" id="UP001152797"/>
    </source>
</evidence>
<comment type="caution">
    <text evidence="2">The sequence shown here is derived from an EMBL/GenBank/DDBJ whole genome shotgun (WGS) entry which is preliminary data.</text>
</comment>
<accession>A0A9P1CST9</accession>
<organism evidence="2">
    <name type="scientific">Cladocopium goreaui</name>
    <dbReference type="NCBI Taxonomy" id="2562237"/>
    <lineage>
        <taxon>Eukaryota</taxon>
        <taxon>Sar</taxon>
        <taxon>Alveolata</taxon>
        <taxon>Dinophyceae</taxon>
        <taxon>Suessiales</taxon>
        <taxon>Symbiodiniaceae</taxon>
        <taxon>Cladocopium</taxon>
    </lineage>
</organism>
<evidence type="ECO:0000313" key="3">
    <source>
        <dbReference type="EMBL" id="CAL4784362.1"/>
    </source>
</evidence>
<keyword evidence="4" id="KW-1185">Reference proteome</keyword>
<evidence type="ECO:0000256" key="1">
    <source>
        <dbReference type="SAM" id="MobiDB-lite"/>
    </source>
</evidence>